<name>A0A7X0UBB1_9BURK</name>
<organism evidence="2 3">
    <name type="scientific">Acidovorax soli</name>
    <dbReference type="NCBI Taxonomy" id="592050"/>
    <lineage>
        <taxon>Bacteria</taxon>
        <taxon>Pseudomonadati</taxon>
        <taxon>Pseudomonadota</taxon>
        <taxon>Betaproteobacteria</taxon>
        <taxon>Burkholderiales</taxon>
        <taxon>Comamonadaceae</taxon>
        <taxon>Acidovorax</taxon>
    </lineage>
</organism>
<sequence>MTQLLRVGIILSIAAAVVAGGIWLDCEMSIDSCLDRGGAWDYQQARCEMAAR</sequence>
<keyword evidence="1" id="KW-0812">Transmembrane</keyword>
<evidence type="ECO:0000313" key="2">
    <source>
        <dbReference type="EMBL" id="MBB6562186.1"/>
    </source>
</evidence>
<gene>
    <name evidence="2" type="ORF">HNP48_004895</name>
</gene>
<evidence type="ECO:0000256" key="1">
    <source>
        <dbReference type="SAM" id="Phobius"/>
    </source>
</evidence>
<proteinExistence type="predicted"/>
<dbReference type="RefSeq" id="WP_184861945.1">
    <property type="nucleotide sequence ID" value="NZ_JACHLK010000011.1"/>
</dbReference>
<keyword evidence="3" id="KW-1185">Reference proteome</keyword>
<dbReference type="Proteomes" id="UP000575083">
    <property type="component" value="Unassembled WGS sequence"/>
</dbReference>
<protein>
    <submittedName>
        <fullName evidence="2">Uncharacterized protein</fullName>
    </submittedName>
</protein>
<reference evidence="2 3" key="1">
    <citation type="submission" date="2020-08" db="EMBL/GenBank/DDBJ databases">
        <title>Functional genomics of gut bacteria from endangered species of beetles.</title>
        <authorList>
            <person name="Carlos-Shanley C."/>
        </authorList>
    </citation>
    <scope>NUCLEOTIDE SEQUENCE [LARGE SCALE GENOMIC DNA]</scope>
    <source>
        <strain evidence="2 3">S00198</strain>
    </source>
</reference>
<feature type="transmembrane region" description="Helical" evidence="1">
    <location>
        <begin position="7"/>
        <end position="24"/>
    </location>
</feature>
<accession>A0A7X0UBB1</accession>
<keyword evidence="1" id="KW-1133">Transmembrane helix</keyword>
<keyword evidence="1" id="KW-0472">Membrane</keyword>
<dbReference type="EMBL" id="JACHLK010000011">
    <property type="protein sequence ID" value="MBB6562186.1"/>
    <property type="molecule type" value="Genomic_DNA"/>
</dbReference>
<comment type="caution">
    <text evidence="2">The sequence shown here is derived from an EMBL/GenBank/DDBJ whole genome shotgun (WGS) entry which is preliminary data.</text>
</comment>
<dbReference type="AlphaFoldDB" id="A0A7X0UBB1"/>
<evidence type="ECO:0000313" key="3">
    <source>
        <dbReference type="Proteomes" id="UP000575083"/>
    </source>
</evidence>